<gene>
    <name evidence="2" type="ORF">BDK51DRAFT_46293</name>
</gene>
<dbReference type="EMBL" id="KZ995240">
    <property type="protein sequence ID" value="RKO91078.1"/>
    <property type="molecule type" value="Genomic_DNA"/>
</dbReference>
<keyword evidence="3" id="KW-1185">Reference proteome</keyword>
<feature type="compositionally biased region" description="Basic and acidic residues" evidence="1">
    <location>
        <begin position="77"/>
        <end position="97"/>
    </location>
</feature>
<dbReference type="AlphaFoldDB" id="A0A4P9WI11"/>
<sequence>MKGKALFLAHTLHVQRASLSTGISPSQNSHVDSKVLVKSPPAPETVSFRDTLRKRLEHPRLLRQGRGLGEATQIDLGDQRTNEEQGRSGWKGDDGSDDWKENQIICTPAKHRSPHASHQPQTVSDLCTPHVTRSRLARFHLVASLFPVNRTPASKTPTSRPQNIAKGSSIISTKTLLAYYPVLLSMRPSWTRTTAVGRGPGFRAPPCAGEGPTEGVHRQAFVTEKENATPVETGSLFDARWSPIRGEKLRAVWARHRSLLPYLSPVRKLCLVSDPKPTPHPRHGLAVAVKSTEPPTKVPRRWKLGGTENLIEQAEAGEKVGKLWALGRPIEGRKERSGIDLKRFAEGFEEQSIGTGGFPPCAPRRGRYDFKTFSIPLILFPIFIRLAGPGSAIIRRSPATTLESKQPSTSRGLKRQEALPDKDEIVEKLIDPLINPRKRLTVLRVGGKETSAARNPADNAGRRKTILSSILLQAARTASRPASVSSLLGARLFLFHPSALEPIEGVLPAASTFGSRLASLRILVTVDVSNWPAPTP</sequence>
<reference evidence="3" key="1">
    <citation type="journal article" date="2018" name="Nat. Microbiol.">
        <title>Leveraging single-cell genomics to expand the fungal tree of life.</title>
        <authorList>
            <person name="Ahrendt S.R."/>
            <person name="Quandt C.A."/>
            <person name="Ciobanu D."/>
            <person name="Clum A."/>
            <person name="Salamov A."/>
            <person name="Andreopoulos B."/>
            <person name="Cheng J.F."/>
            <person name="Woyke T."/>
            <person name="Pelin A."/>
            <person name="Henrissat B."/>
            <person name="Reynolds N.K."/>
            <person name="Benny G.L."/>
            <person name="Smith M.E."/>
            <person name="James T.Y."/>
            <person name="Grigoriev I.V."/>
        </authorList>
    </citation>
    <scope>NUCLEOTIDE SEQUENCE [LARGE SCALE GENOMIC DNA]</scope>
</reference>
<proteinExistence type="predicted"/>
<evidence type="ECO:0000313" key="2">
    <source>
        <dbReference type="EMBL" id="RKO91078.1"/>
    </source>
</evidence>
<dbReference type="Proteomes" id="UP000269721">
    <property type="component" value="Unassembled WGS sequence"/>
</dbReference>
<feature type="region of interest" description="Disordered" evidence="1">
    <location>
        <begin position="57"/>
        <end position="97"/>
    </location>
</feature>
<organism evidence="2 3">
    <name type="scientific">Blyttiomyces helicus</name>
    <dbReference type="NCBI Taxonomy" id="388810"/>
    <lineage>
        <taxon>Eukaryota</taxon>
        <taxon>Fungi</taxon>
        <taxon>Fungi incertae sedis</taxon>
        <taxon>Chytridiomycota</taxon>
        <taxon>Chytridiomycota incertae sedis</taxon>
        <taxon>Chytridiomycetes</taxon>
        <taxon>Chytridiomycetes incertae sedis</taxon>
        <taxon>Blyttiomyces</taxon>
    </lineage>
</organism>
<name>A0A4P9WI11_9FUNG</name>
<evidence type="ECO:0000313" key="3">
    <source>
        <dbReference type="Proteomes" id="UP000269721"/>
    </source>
</evidence>
<protein>
    <submittedName>
        <fullName evidence="2">Uncharacterized protein</fullName>
    </submittedName>
</protein>
<accession>A0A4P9WI11</accession>
<evidence type="ECO:0000256" key="1">
    <source>
        <dbReference type="SAM" id="MobiDB-lite"/>
    </source>
</evidence>